<name>A0A7W7YWB2_9HYPH</name>
<dbReference type="InterPro" id="IPR016166">
    <property type="entry name" value="FAD-bd_PCMH"/>
</dbReference>
<dbReference type="GO" id="GO:0022904">
    <property type="term" value="P:respiratory electron transport chain"/>
    <property type="evidence" value="ECO:0007669"/>
    <property type="project" value="TreeGrafter"/>
</dbReference>
<dbReference type="Proteomes" id="UP000535406">
    <property type="component" value="Unassembled WGS sequence"/>
</dbReference>
<comment type="caution">
    <text evidence="7">The sequence shown here is derived from an EMBL/GenBank/DDBJ whole genome shotgun (WGS) entry which is preliminary data.</text>
</comment>
<keyword evidence="4" id="KW-0274">FAD</keyword>
<dbReference type="InterPro" id="IPR006094">
    <property type="entry name" value="Oxid_FAD_bind_N"/>
</dbReference>
<dbReference type="InterPro" id="IPR051264">
    <property type="entry name" value="FAD-oxidored/transferase_4"/>
</dbReference>
<dbReference type="InterPro" id="IPR016171">
    <property type="entry name" value="Vanillyl_alc_oxidase_C-sub2"/>
</dbReference>
<dbReference type="GO" id="GO:0071949">
    <property type="term" value="F:FAD binding"/>
    <property type="evidence" value="ECO:0007669"/>
    <property type="project" value="InterPro"/>
</dbReference>
<dbReference type="Pfam" id="PF01565">
    <property type="entry name" value="FAD_binding_4"/>
    <property type="match status" value="1"/>
</dbReference>
<protein>
    <submittedName>
        <fullName evidence="7">FAD/FMN-containing dehydrogenase</fullName>
    </submittedName>
</protein>
<evidence type="ECO:0000256" key="2">
    <source>
        <dbReference type="ARBA" id="ARBA00008000"/>
    </source>
</evidence>
<dbReference type="GO" id="GO:0016491">
    <property type="term" value="F:oxidoreductase activity"/>
    <property type="evidence" value="ECO:0007669"/>
    <property type="project" value="UniProtKB-KW"/>
</dbReference>
<dbReference type="SUPFAM" id="SSF55103">
    <property type="entry name" value="FAD-linked oxidases, C-terminal domain"/>
    <property type="match status" value="1"/>
</dbReference>
<keyword evidence="8" id="KW-1185">Reference proteome</keyword>
<dbReference type="Gene3D" id="3.30.465.10">
    <property type="match status" value="1"/>
</dbReference>
<dbReference type="InterPro" id="IPR004113">
    <property type="entry name" value="FAD-bd_oxidored_4_C"/>
</dbReference>
<proteinExistence type="inferred from homology"/>
<feature type="domain" description="FAD-binding PCMH-type" evidence="6">
    <location>
        <begin position="37"/>
        <end position="216"/>
    </location>
</feature>
<dbReference type="EMBL" id="JACHIK010000008">
    <property type="protein sequence ID" value="MBB5043379.1"/>
    <property type="molecule type" value="Genomic_DNA"/>
</dbReference>
<sequence>MSEIIRSLQRDLNDFGEDLHLIGAEALAGRHPGEHPDNLGAGAMAAPATPEAAVAVVRWCIDNGVPMVPQGGRTGLVGGGTSRPGELILSTARLARIEAIDPLARTATVGAGVTLQALQEAAAEFGLTPGIDLAARGSATIGGMIATNAGGILAFRNGVMRHQVLGIEAVLPDGSLFSDLTRVLKVSAGPDIKQLLIGSEGAYGFVTRAVLKLETFNPLRATALVGVPDATAALALIAHFRAQPALQLEGAELMWRDYFRDSAGERGFDLDWLARETPAVLLLEVSAASEAEARAALEDGLAALWEEHGLTSGIVAASLDQARRFWAIREESDFIYRLHPAAPSFDVSVPPGALDAYVAGLEARLRAVDAGFAAYVYGHVADGNLHISVFGEGAAAPAMKGPIEDAVYAGVSDLGGSFSAEHGVGLEKQRAFLAYGNPVRRAAAVAIKAALDPKNLFNPGKVPFA</sequence>
<reference evidence="7 8" key="1">
    <citation type="submission" date="2020-08" db="EMBL/GenBank/DDBJ databases">
        <title>Genomic Encyclopedia of Type Strains, Phase IV (KMG-IV): sequencing the most valuable type-strain genomes for metagenomic binning, comparative biology and taxonomic classification.</title>
        <authorList>
            <person name="Goeker M."/>
        </authorList>
    </citation>
    <scope>NUCLEOTIDE SEQUENCE [LARGE SCALE GENOMIC DNA]</scope>
    <source>
        <strain evidence="7 8">DSM 21319</strain>
    </source>
</reference>
<dbReference type="AlphaFoldDB" id="A0A7W7YWB2"/>
<keyword evidence="5" id="KW-0560">Oxidoreductase</keyword>
<evidence type="ECO:0000256" key="1">
    <source>
        <dbReference type="ARBA" id="ARBA00001974"/>
    </source>
</evidence>
<keyword evidence="3" id="KW-0285">Flavoprotein</keyword>
<comment type="similarity">
    <text evidence="2">Belongs to the FAD-binding oxidoreductase/transferase type 4 family.</text>
</comment>
<evidence type="ECO:0000313" key="8">
    <source>
        <dbReference type="Proteomes" id="UP000535406"/>
    </source>
</evidence>
<accession>A0A7W7YWB2</accession>
<dbReference type="Gene3D" id="3.30.70.2740">
    <property type="match status" value="1"/>
</dbReference>
<evidence type="ECO:0000256" key="4">
    <source>
        <dbReference type="ARBA" id="ARBA00022827"/>
    </source>
</evidence>
<evidence type="ECO:0000256" key="5">
    <source>
        <dbReference type="ARBA" id="ARBA00023002"/>
    </source>
</evidence>
<dbReference type="RefSeq" id="WP_184144747.1">
    <property type="nucleotide sequence ID" value="NZ_JACHIK010000008.1"/>
</dbReference>
<dbReference type="Gene3D" id="1.10.45.10">
    <property type="entry name" value="Vanillyl-alcohol Oxidase, Chain A, domain 4"/>
    <property type="match status" value="1"/>
</dbReference>
<dbReference type="PROSITE" id="PS51387">
    <property type="entry name" value="FAD_PCMH"/>
    <property type="match status" value="1"/>
</dbReference>
<dbReference type="PANTHER" id="PTHR43716">
    <property type="entry name" value="D-2-HYDROXYGLUTARATE DEHYDROGENASE, MITOCHONDRIAL"/>
    <property type="match status" value="1"/>
</dbReference>
<dbReference type="Gene3D" id="3.30.70.2190">
    <property type="match status" value="1"/>
</dbReference>
<dbReference type="InterPro" id="IPR036318">
    <property type="entry name" value="FAD-bd_PCMH-like_sf"/>
</dbReference>
<comment type="cofactor">
    <cofactor evidence="1">
        <name>FAD</name>
        <dbReference type="ChEBI" id="CHEBI:57692"/>
    </cofactor>
</comment>
<gene>
    <name evidence="7" type="ORF">HNQ66_002783</name>
</gene>
<organism evidence="7 8">
    <name type="scientific">Shinella fusca</name>
    <dbReference type="NCBI Taxonomy" id="544480"/>
    <lineage>
        <taxon>Bacteria</taxon>
        <taxon>Pseudomonadati</taxon>
        <taxon>Pseudomonadota</taxon>
        <taxon>Alphaproteobacteria</taxon>
        <taxon>Hyphomicrobiales</taxon>
        <taxon>Rhizobiaceae</taxon>
        <taxon>Shinella</taxon>
    </lineage>
</organism>
<dbReference type="Pfam" id="PF02913">
    <property type="entry name" value="FAD-oxidase_C"/>
    <property type="match status" value="1"/>
</dbReference>
<dbReference type="InterPro" id="IPR016169">
    <property type="entry name" value="FAD-bd_PCMH_sub2"/>
</dbReference>
<dbReference type="InterPro" id="IPR016164">
    <property type="entry name" value="FAD-linked_Oxase-like_C"/>
</dbReference>
<dbReference type="SUPFAM" id="SSF56176">
    <property type="entry name" value="FAD-binding/transporter-associated domain-like"/>
    <property type="match status" value="1"/>
</dbReference>
<evidence type="ECO:0000313" key="7">
    <source>
        <dbReference type="EMBL" id="MBB5043379.1"/>
    </source>
</evidence>
<evidence type="ECO:0000259" key="6">
    <source>
        <dbReference type="PROSITE" id="PS51387"/>
    </source>
</evidence>
<dbReference type="PANTHER" id="PTHR43716:SF1">
    <property type="entry name" value="D-2-HYDROXYGLUTARATE DEHYDROGENASE, MITOCHONDRIAL"/>
    <property type="match status" value="1"/>
</dbReference>
<evidence type="ECO:0000256" key="3">
    <source>
        <dbReference type="ARBA" id="ARBA00022630"/>
    </source>
</evidence>